<keyword evidence="1 2" id="KW-0238">DNA-binding</keyword>
<dbReference type="EMBL" id="CP043538">
    <property type="protein sequence ID" value="QGY02832.1"/>
    <property type="molecule type" value="Genomic_DNA"/>
</dbReference>
<name>A0A6B9FLE6_9HYPH</name>
<dbReference type="AlphaFoldDB" id="A0A6B9FLE6"/>
<dbReference type="Proteomes" id="UP000012488">
    <property type="component" value="Chromosome"/>
</dbReference>
<dbReference type="GO" id="GO:0003700">
    <property type="term" value="F:DNA-binding transcription factor activity"/>
    <property type="evidence" value="ECO:0007669"/>
    <property type="project" value="TreeGrafter"/>
</dbReference>
<dbReference type="InterPro" id="IPR009057">
    <property type="entry name" value="Homeodomain-like_sf"/>
</dbReference>
<evidence type="ECO:0000256" key="1">
    <source>
        <dbReference type="ARBA" id="ARBA00023125"/>
    </source>
</evidence>
<dbReference type="OrthoDB" id="9809772at2"/>
<reference evidence="4 5" key="2">
    <citation type="journal article" date="2013" name="Genome Announc.">
        <title>Draft Genome Sequence of Methylobacterium mesophilicum Strain SR1.6/6, Isolated from Citrus sinensis.</title>
        <authorList>
            <person name="Marinho Almeida D."/>
            <person name="Dini-Andreote F."/>
            <person name="Camargo Neves A.A."/>
            <person name="Juca Ramos R.T."/>
            <person name="Andreote F.D."/>
            <person name="Carneiro A.R."/>
            <person name="Oliveira de Souza Lima A."/>
            <person name="Caracciolo Gomes de Sa P.H."/>
            <person name="Ribeiro Barbosa M.S."/>
            <person name="Araujo W.L."/>
            <person name="Silva A."/>
        </authorList>
    </citation>
    <scope>NUCLEOTIDE SEQUENCE [LARGE SCALE GENOMIC DNA]</scope>
    <source>
        <strain evidence="4 5">SR1.6/6</strain>
    </source>
</reference>
<dbReference type="GO" id="GO:0000976">
    <property type="term" value="F:transcription cis-regulatory region binding"/>
    <property type="evidence" value="ECO:0007669"/>
    <property type="project" value="TreeGrafter"/>
</dbReference>
<dbReference type="InterPro" id="IPR041479">
    <property type="entry name" value="TetR_CgmR_C"/>
</dbReference>
<dbReference type="Gene3D" id="1.10.357.10">
    <property type="entry name" value="Tetracycline Repressor, domain 2"/>
    <property type="match status" value="1"/>
</dbReference>
<dbReference type="InterPro" id="IPR050109">
    <property type="entry name" value="HTH-type_TetR-like_transc_reg"/>
</dbReference>
<organism evidence="4 5">
    <name type="scientific">Methylobacterium mesophilicum SR1.6/6</name>
    <dbReference type="NCBI Taxonomy" id="908290"/>
    <lineage>
        <taxon>Bacteria</taxon>
        <taxon>Pseudomonadati</taxon>
        <taxon>Pseudomonadota</taxon>
        <taxon>Alphaproteobacteria</taxon>
        <taxon>Hyphomicrobiales</taxon>
        <taxon>Methylobacteriaceae</taxon>
        <taxon>Methylobacterium</taxon>
    </lineage>
</organism>
<reference evidence="4 5" key="1">
    <citation type="journal article" date="2012" name="Genet. Mol. Biol.">
        <title>Analysis of 16S rRNA and mxaF genes revealing insights into Methylobacterium niche-specific plant association.</title>
        <authorList>
            <person name="Dourado M.N."/>
            <person name="Andreote F.D."/>
            <person name="Dini-Andreote F."/>
            <person name="Conti R."/>
            <person name="Araujo J.M."/>
            <person name="Araujo W.L."/>
        </authorList>
    </citation>
    <scope>NUCLEOTIDE SEQUENCE [LARGE SCALE GENOMIC DNA]</scope>
    <source>
        <strain evidence="4 5">SR1.6/6</strain>
    </source>
</reference>
<proteinExistence type="predicted"/>
<dbReference type="KEGG" id="mmes:MMSR116_13780"/>
<evidence type="ECO:0000313" key="4">
    <source>
        <dbReference type="EMBL" id="QGY02832.1"/>
    </source>
</evidence>
<evidence type="ECO:0000313" key="5">
    <source>
        <dbReference type="Proteomes" id="UP000012488"/>
    </source>
</evidence>
<evidence type="ECO:0000256" key="2">
    <source>
        <dbReference type="PROSITE-ProRule" id="PRU00335"/>
    </source>
</evidence>
<dbReference type="SUPFAM" id="SSF46689">
    <property type="entry name" value="Homeodomain-like"/>
    <property type="match status" value="1"/>
</dbReference>
<feature type="DNA-binding region" description="H-T-H motif" evidence="2">
    <location>
        <begin position="32"/>
        <end position="51"/>
    </location>
</feature>
<sequence length="190" mass="20400">MRAKRQRLAERPEIILEAAAAVLLKSGARGLTIDAVAAEAGLSKGGVLHHYASKEALVLALVARKLAQLREEIAVCEAEIPQGPSRLPRAMVAHVRGHYCDDDESSQALLLASLESPEAQKDYRAFVAEQLGRLGAIEGACPGEGSVLFFAILGLFMGRTLGFHQLGDAELTPMLDALERIARRFEGDST</sequence>
<dbReference type="RefSeq" id="WP_010682590.1">
    <property type="nucleotide sequence ID" value="NZ_CP043538.1"/>
</dbReference>
<gene>
    <name evidence="4" type="ORF">MMSR116_13780</name>
</gene>
<dbReference type="PRINTS" id="PR00455">
    <property type="entry name" value="HTHTETR"/>
</dbReference>
<accession>A0A6B9FLE6</accession>
<feature type="domain" description="HTH tetR-type" evidence="3">
    <location>
        <begin position="9"/>
        <end position="69"/>
    </location>
</feature>
<dbReference type="PROSITE" id="PS50977">
    <property type="entry name" value="HTH_TETR_2"/>
    <property type="match status" value="1"/>
</dbReference>
<dbReference type="InterPro" id="IPR001647">
    <property type="entry name" value="HTH_TetR"/>
</dbReference>
<dbReference type="Pfam" id="PF00440">
    <property type="entry name" value="TetR_N"/>
    <property type="match status" value="1"/>
</dbReference>
<dbReference type="PANTHER" id="PTHR30055">
    <property type="entry name" value="HTH-TYPE TRANSCRIPTIONAL REGULATOR RUTR"/>
    <property type="match status" value="1"/>
</dbReference>
<evidence type="ECO:0000259" key="3">
    <source>
        <dbReference type="PROSITE" id="PS50977"/>
    </source>
</evidence>
<protein>
    <submittedName>
        <fullName evidence="4">TetR/AcrR family transcriptional regulator</fullName>
    </submittedName>
</protein>
<dbReference type="Pfam" id="PF17937">
    <property type="entry name" value="TetR_C_28"/>
    <property type="match status" value="1"/>
</dbReference>
<dbReference type="PANTHER" id="PTHR30055:SF148">
    <property type="entry name" value="TETR-FAMILY TRANSCRIPTIONAL REGULATOR"/>
    <property type="match status" value="1"/>
</dbReference>